<dbReference type="OrthoDB" id="382863at2759"/>
<dbReference type="PANTHER" id="PTHR21178:SF8">
    <property type="entry name" value="CILIA- AND FLAGELLA-ASSOCIATED PROTEIN 61"/>
    <property type="match status" value="1"/>
</dbReference>
<evidence type="ECO:0000313" key="3">
    <source>
        <dbReference type="Proteomes" id="UP000000600"/>
    </source>
</evidence>
<dbReference type="KEGG" id="ptm:GSPATT00016011001"/>
<dbReference type="HOGENOM" id="CLU_1071400_0_0_1"/>
<feature type="coiled-coil region" evidence="1">
    <location>
        <begin position="113"/>
        <end position="140"/>
    </location>
</feature>
<sequence length="260" mass="30599">MDPSRHIDLIEFPDVLRNKGFDIGAPMGENLAFILECFGELEVDNRIVQKIKEEKDAKKKDANLKKVGDDAPKPVDVLQKMTSYSEFIGAIQKLKNYDQMMCRLQLVRSNTLQTEVEEIIQDEQNKITNLERAKNVERNQTQFDEHVSQIQSIDQLPEVPKAAQNAVVINLFCIDERFESRSLDFVERAFELFPDRDLRDYIYYHTFYKYQGRNTPLLNMFYSHLIELRKLNQSEWNQCQFLVENLLGKENIEKDVRNVK</sequence>
<dbReference type="GeneID" id="5034335"/>
<evidence type="ECO:0000256" key="1">
    <source>
        <dbReference type="SAM" id="Coils"/>
    </source>
</evidence>
<dbReference type="AlphaFoldDB" id="A0DDQ3"/>
<organism evidence="2 3">
    <name type="scientific">Paramecium tetraurelia</name>
    <dbReference type="NCBI Taxonomy" id="5888"/>
    <lineage>
        <taxon>Eukaryota</taxon>
        <taxon>Sar</taxon>
        <taxon>Alveolata</taxon>
        <taxon>Ciliophora</taxon>
        <taxon>Intramacronucleata</taxon>
        <taxon>Oligohymenophorea</taxon>
        <taxon>Peniculida</taxon>
        <taxon>Parameciidae</taxon>
        <taxon>Paramecium</taxon>
    </lineage>
</organism>
<dbReference type="InParanoid" id="A0DDQ3"/>
<dbReference type="EMBL" id="CT868396">
    <property type="protein sequence ID" value="CAK81170.1"/>
    <property type="molecule type" value="Genomic_DNA"/>
</dbReference>
<dbReference type="STRING" id="5888.A0DDQ3"/>
<keyword evidence="1" id="KW-0175">Coiled coil</keyword>
<gene>
    <name evidence="2" type="ORF">GSPATT00016011001</name>
</gene>
<reference evidence="2 3" key="1">
    <citation type="journal article" date="2006" name="Nature">
        <title>Global trends of whole-genome duplications revealed by the ciliate Paramecium tetraurelia.</title>
        <authorList>
            <consortium name="Genoscope"/>
            <person name="Aury J.-M."/>
            <person name="Jaillon O."/>
            <person name="Duret L."/>
            <person name="Noel B."/>
            <person name="Jubin C."/>
            <person name="Porcel B.M."/>
            <person name="Segurens B."/>
            <person name="Daubin V."/>
            <person name="Anthouard V."/>
            <person name="Aiach N."/>
            <person name="Arnaiz O."/>
            <person name="Billaut A."/>
            <person name="Beisson J."/>
            <person name="Blanc I."/>
            <person name="Bouhouche K."/>
            <person name="Camara F."/>
            <person name="Duharcourt S."/>
            <person name="Guigo R."/>
            <person name="Gogendeau D."/>
            <person name="Katinka M."/>
            <person name="Keller A.-M."/>
            <person name="Kissmehl R."/>
            <person name="Klotz C."/>
            <person name="Koll F."/>
            <person name="Le Moue A."/>
            <person name="Lepere C."/>
            <person name="Malinsky S."/>
            <person name="Nowacki M."/>
            <person name="Nowak J.K."/>
            <person name="Plattner H."/>
            <person name="Poulain J."/>
            <person name="Ruiz F."/>
            <person name="Serrano V."/>
            <person name="Zagulski M."/>
            <person name="Dessen P."/>
            <person name="Betermier M."/>
            <person name="Weissenbach J."/>
            <person name="Scarpelli C."/>
            <person name="Schachter V."/>
            <person name="Sperling L."/>
            <person name="Meyer E."/>
            <person name="Cohen J."/>
            <person name="Wincker P."/>
        </authorList>
    </citation>
    <scope>NUCLEOTIDE SEQUENCE [LARGE SCALE GENOMIC DNA]</scope>
    <source>
        <strain evidence="2 3">Stock d4-2</strain>
    </source>
</reference>
<accession>A0DDQ3</accession>
<keyword evidence="3" id="KW-1185">Reference proteome</keyword>
<dbReference type="eggNOG" id="ENOG502QSEC">
    <property type="taxonomic scope" value="Eukaryota"/>
</dbReference>
<name>A0DDQ3_PARTE</name>
<dbReference type="InterPro" id="IPR038884">
    <property type="entry name" value="CFAP61"/>
</dbReference>
<dbReference type="Proteomes" id="UP000000600">
    <property type="component" value="Unassembled WGS sequence"/>
</dbReference>
<proteinExistence type="predicted"/>
<protein>
    <submittedName>
        <fullName evidence="2">Uncharacterized protein</fullName>
    </submittedName>
</protein>
<dbReference type="PANTHER" id="PTHR21178">
    <property type="entry name" value="CILIA- AND FLAGELLA-ASSOCIATED PROTEIN 61"/>
    <property type="match status" value="1"/>
</dbReference>
<evidence type="ECO:0000313" key="2">
    <source>
        <dbReference type="EMBL" id="CAK81170.1"/>
    </source>
</evidence>
<dbReference type="RefSeq" id="XP_001448567.1">
    <property type="nucleotide sequence ID" value="XM_001448530.1"/>
</dbReference>